<keyword evidence="3 8" id="KW-0812">Transmembrane</keyword>
<dbReference type="GO" id="GO:0005737">
    <property type="term" value="C:cytoplasm"/>
    <property type="evidence" value="ECO:0007669"/>
    <property type="project" value="GOC"/>
</dbReference>
<comment type="subcellular location">
    <subcellularLocation>
        <location evidence="1 8">Membrane</location>
        <topology evidence="1 8">Single-pass type I membrane protein</topology>
    </subcellularLocation>
</comment>
<organism evidence="12 13">
    <name type="scientific">Henningerozyma blattae (strain ATCC 34711 / CBS 6284 / DSM 70876 / NBRC 10599 / NRRL Y-10934 / UCD 77-7)</name>
    <name type="common">Yeast</name>
    <name type="synonym">Tetrapisispora blattae</name>
    <dbReference type="NCBI Taxonomy" id="1071380"/>
    <lineage>
        <taxon>Eukaryota</taxon>
        <taxon>Fungi</taxon>
        <taxon>Dikarya</taxon>
        <taxon>Ascomycota</taxon>
        <taxon>Saccharomycotina</taxon>
        <taxon>Saccharomycetes</taxon>
        <taxon>Saccharomycetales</taxon>
        <taxon>Saccharomycetaceae</taxon>
        <taxon>Henningerozyma</taxon>
    </lineage>
</organism>
<reference evidence="12 13" key="1">
    <citation type="journal article" date="2011" name="Proc. Natl. Acad. Sci. U.S.A.">
        <title>Evolutionary erosion of yeast sex chromosomes by mating-type switching accidents.</title>
        <authorList>
            <person name="Gordon J.L."/>
            <person name="Armisen D."/>
            <person name="Proux-Wera E."/>
            <person name="Oheigeartaigh S.S."/>
            <person name="Byrne K.P."/>
            <person name="Wolfe K.H."/>
        </authorList>
    </citation>
    <scope>NUCLEOTIDE SEQUENCE [LARGE SCALE GENOMIC DNA]</scope>
    <source>
        <strain evidence="13">ATCC 34711 / CBS 6284 / DSM 70876 / NBRC 10599 / NRRL Y-10934 / UCD 77-7</strain>
    </source>
</reference>
<keyword evidence="5" id="KW-0931">ER-Golgi transport</keyword>
<evidence type="ECO:0000256" key="4">
    <source>
        <dbReference type="ARBA" id="ARBA00022729"/>
    </source>
</evidence>
<dbReference type="RefSeq" id="XP_004181135.1">
    <property type="nucleotide sequence ID" value="XM_004181087.1"/>
</dbReference>
<evidence type="ECO:0000256" key="9">
    <source>
        <dbReference type="SAM" id="MobiDB-lite"/>
    </source>
</evidence>
<keyword evidence="7 10" id="KW-0472">Membrane</keyword>
<feature type="transmembrane region" description="Helical" evidence="10">
    <location>
        <begin position="156"/>
        <end position="180"/>
    </location>
</feature>
<dbReference type="FunCoup" id="I2H5G4">
    <property type="interactions" value="86"/>
</dbReference>
<name>I2H5G4_HENB6</name>
<dbReference type="Pfam" id="PF01105">
    <property type="entry name" value="EMP24_GP25L"/>
    <property type="match status" value="1"/>
</dbReference>
<dbReference type="STRING" id="1071380.I2H5G4"/>
<dbReference type="EMBL" id="HE806321">
    <property type="protein sequence ID" value="CCH61616.1"/>
    <property type="molecule type" value="Genomic_DNA"/>
</dbReference>
<evidence type="ECO:0000256" key="6">
    <source>
        <dbReference type="ARBA" id="ARBA00022989"/>
    </source>
</evidence>
<dbReference type="OMA" id="HKGEYAF"/>
<keyword evidence="5" id="KW-0813">Transport</keyword>
<gene>
    <name evidence="12" type="primary">TBLA0F00710</name>
    <name evidence="12" type="ORF">TBLA_0F00710</name>
</gene>
<dbReference type="Proteomes" id="UP000002866">
    <property type="component" value="Chromosome 6"/>
</dbReference>
<dbReference type="SMART" id="SM01190">
    <property type="entry name" value="EMP24_GP25L"/>
    <property type="match status" value="1"/>
</dbReference>
<evidence type="ECO:0000256" key="10">
    <source>
        <dbReference type="SAM" id="Phobius"/>
    </source>
</evidence>
<dbReference type="GO" id="GO:0006888">
    <property type="term" value="P:endoplasmic reticulum to Golgi vesicle-mediated transport"/>
    <property type="evidence" value="ECO:0007669"/>
    <property type="project" value="UniProtKB-ARBA"/>
</dbReference>
<dbReference type="PROSITE" id="PS50866">
    <property type="entry name" value="GOLD"/>
    <property type="match status" value="1"/>
</dbReference>
<dbReference type="InterPro" id="IPR009038">
    <property type="entry name" value="GOLD_dom"/>
</dbReference>
<proteinExistence type="inferred from homology"/>
<dbReference type="KEGG" id="tbl:TBLA_0F00710"/>
<evidence type="ECO:0000259" key="11">
    <source>
        <dbReference type="PROSITE" id="PS50866"/>
    </source>
</evidence>
<dbReference type="HOGENOM" id="CLU_066963_4_2_1"/>
<dbReference type="PANTHER" id="PTHR22811">
    <property type="entry name" value="TRANSMEMBRANE EMP24 DOMAIN-CONTAINING PROTEIN"/>
    <property type="match status" value="1"/>
</dbReference>
<evidence type="ECO:0000256" key="5">
    <source>
        <dbReference type="ARBA" id="ARBA00022892"/>
    </source>
</evidence>
<dbReference type="AlphaFoldDB" id="I2H5G4"/>
<keyword evidence="6 10" id="KW-1133">Transmembrane helix</keyword>
<dbReference type="InParanoid" id="I2H5G4"/>
<dbReference type="GeneID" id="14496725"/>
<sequence length="188" mass="22489">MLTPDTSCTVSYYFGVQYSMNDDYKIDYEIYGPDDPYRPFISRNQEQQGEWEFLAEHKGEYAFCFYGGRQHDKIVEIDIQYTCEVDQDARRQRRDQRKQQRNLDDDETEELQRSLEDKVDSIERQLYILEKNLSYYKSRNSRNNSTVESTVSRIQWFSFYGILLICGMSFAQITLLQFLFKQSRSNAV</sequence>
<evidence type="ECO:0000256" key="8">
    <source>
        <dbReference type="RuleBase" id="RU003827"/>
    </source>
</evidence>
<dbReference type="InterPro" id="IPR015720">
    <property type="entry name" value="Emp24-like"/>
</dbReference>
<evidence type="ECO:0000313" key="12">
    <source>
        <dbReference type="EMBL" id="CCH61616.1"/>
    </source>
</evidence>
<keyword evidence="4" id="KW-0732">Signal</keyword>
<protein>
    <recommendedName>
        <fullName evidence="11">GOLD domain-containing protein</fullName>
    </recommendedName>
</protein>
<evidence type="ECO:0000256" key="2">
    <source>
        <dbReference type="ARBA" id="ARBA00007104"/>
    </source>
</evidence>
<accession>I2H5G4</accession>
<dbReference type="OrthoDB" id="1929172at2759"/>
<evidence type="ECO:0000313" key="13">
    <source>
        <dbReference type="Proteomes" id="UP000002866"/>
    </source>
</evidence>
<feature type="domain" description="GOLD" evidence="11">
    <location>
        <begin position="1"/>
        <end position="128"/>
    </location>
</feature>
<keyword evidence="13" id="KW-1185">Reference proteome</keyword>
<feature type="region of interest" description="Disordered" evidence="9">
    <location>
        <begin position="90"/>
        <end position="110"/>
    </location>
</feature>
<evidence type="ECO:0000256" key="3">
    <source>
        <dbReference type="ARBA" id="ARBA00022692"/>
    </source>
</evidence>
<evidence type="ECO:0000256" key="1">
    <source>
        <dbReference type="ARBA" id="ARBA00004479"/>
    </source>
</evidence>
<dbReference type="GO" id="GO:0016020">
    <property type="term" value="C:membrane"/>
    <property type="evidence" value="ECO:0007669"/>
    <property type="project" value="UniProtKB-SubCell"/>
</dbReference>
<evidence type="ECO:0000256" key="7">
    <source>
        <dbReference type="ARBA" id="ARBA00023136"/>
    </source>
</evidence>
<comment type="similarity">
    <text evidence="2 8">Belongs to the EMP24/GP25L family.</text>
</comment>
<dbReference type="eggNOG" id="KOG1693">
    <property type="taxonomic scope" value="Eukaryota"/>
</dbReference>